<evidence type="ECO:0000256" key="6">
    <source>
        <dbReference type="SAM" id="MobiDB-lite"/>
    </source>
</evidence>
<evidence type="ECO:0000256" key="2">
    <source>
        <dbReference type="ARBA" id="ARBA00022741"/>
    </source>
</evidence>
<dbReference type="PROSITE" id="PS00107">
    <property type="entry name" value="PROTEIN_KINASE_ATP"/>
    <property type="match status" value="1"/>
</dbReference>
<feature type="region of interest" description="Disordered" evidence="6">
    <location>
        <begin position="344"/>
        <end position="371"/>
    </location>
</feature>
<dbReference type="GO" id="GO:0005524">
    <property type="term" value="F:ATP binding"/>
    <property type="evidence" value="ECO:0007669"/>
    <property type="project" value="UniProtKB-UniRule"/>
</dbReference>
<evidence type="ECO:0000313" key="8">
    <source>
        <dbReference type="EMBL" id="MBO2445838.1"/>
    </source>
</evidence>
<dbReference type="InterPro" id="IPR011009">
    <property type="entry name" value="Kinase-like_dom_sf"/>
</dbReference>
<keyword evidence="8" id="KW-0723">Serine/threonine-protein kinase</keyword>
<dbReference type="GO" id="GO:0004674">
    <property type="term" value="F:protein serine/threonine kinase activity"/>
    <property type="evidence" value="ECO:0007669"/>
    <property type="project" value="UniProtKB-KW"/>
</dbReference>
<dbReference type="PROSITE" id="PS50011">
    <property type="entry name" value="PROTEIN_KINASE_DOM"/>
    <property type="match status" value="1"/>
</dbReference>
<evidence type="ECO:0000256" key="1">
    <source>
        <dbReference type="ARBA" id="ARBA00022679"/>
    </source>
</evidence>
<evidence type="ECO:0000256" key="5">
    <source>
        <dbReference type="PROSITE-ProRule" id="PRU10141"/>
    </source>
</evidence>
<feature type="compositionally biased region" description="Low complexity" evidence="6">
    <location>
        <begin position="357"/>
        <end position="366"/>
    </location>
</feature>
<dbReference type="Gene3D" id="1.10.510.10">
    <property type="entry name" value="Transferase(Phosphotransferase) domain 1"/>
    <property type="match status" value="1"/>
</dbReference>
<dbReference type="PANTHER" id="PTHR43289:SF34">
    <property type="entry name" value="SERINE_THREONINE-PROTEIN KINASE YBDM-RELATED"/>
    <property type="match status" value="1"/>
</dbReference>
<dbReference type="Gene3D" id="2.60.120.560">
    <property type="entry name" value="Exo-inulinase, domain 1"/>
    <property type="match status" value="1"/>
</dbReference>
<feature type="compositionally biased region" description="Polar residues" evidence="6">
    <location>
        <begin position="284"/>
        <end position="297"/>
    </location>
</feature>
<dbReference type="Proteomes" id="UP000669179">
    <property type="component" value="Unassembled WGS sequence"/>
</dbReference>
<evidence type="ECO:0000256" key="4">
    <source>
        <dbReference type="ARBA" id="ARBA00022840"/>
    </source>
</evidence>
<dbReference type="Pfam" id="PF00069">
    <property type="entry name" value="Pkinase"/>
    <property type="match status" value="1"/>
</dbReference>
<proteinExistence type="predicted"/>
<dbReference type="SUPFAM" id="SSF56112">
    <property type="entry name" value="Protein kinase-like (PK-like)"/>
    <property type="match status" value="1"/>
</dbReference>
<feature type="binding site" evidence="5">
    <location>
        <position position="44"/>
    </location>
    <ligand>
        <name>ATP</name>
        <dbReference type="ChEBI" id="CHEBI:30616"/>
    </ligand>
</feature>
<dbReference type="InterPro" id="IPR008271">
    <property type="entry name" value="Ser/Thr_kinase_AS"/>
</dbReference>
<dbReference type="Gene3D" id="3.30.200.20">
    <property type="entry name" value="Phosphorylase Kinase, domain 1"/>
    <property type="match status" value="1"/>
</dbReference>
<sequence>MTEPLRTADPTRLGAYRITGRLGRGGMGTVYRGEDEAGHPVAVKVINPELTSDPAFRERFRREVTAARRVRRFSTAAVLDARLDGEPLYVVTEFVDGPTLEQAVEENGPLRGGALEGLAVGIATALSTIHGAGIVHRDLKPANVMLSPTGPRVIDFGIARAMDTEKGEASGITRTGQFVGTPAYIAPEIMQGGEVTAAADVFAWGCVVAYAGTGRAPFDATNVPAILYQVSHGTPVLDGLDADMHDLVAAALDKDPAKRPSSKDLLAQLVEHTGAETDPMSAMSARTRSDAASQSPTLVVPPAMQPQPDSGGRRNLWRYLPWLIPIPLVAAGIVGWTLVRSDDAKGDARGDNGTGAGAERPPAAGAQVIPQENFSVDDSDWTYDMPGCGKVADGTYNVEAGGAQSYKLCDVPGSINELPARMLYDMRIKLAAGPTGRAWAAGIVPVGHPDGRYSVAVRSDGTVRLRKALKGKDTELRSAKIKGFRADGFTRLQVLMDATGSGVTLKVWANGTMAFALTDDERPLKDGQMQIMVNRPGQGPNALAKFDDFSVSAPPARR</sequence>
<evidence type="ECO:0000259" key="7">
    <source>
        <dbReference type="PROSITE" id="PS50011"/>
    </source>
</evidence>
<dbReference type="PANTHER" id="PTHR43289">
    <property type="entry name" value="MITOGEN-ACTIVATED PROTEIN KINASE KINASE KINASE 20-RELATED"/>
    <property type="match status" value="1"/>
</dbReference>
<comment type="caution">
    <text evidence="8">The sequence shown here is derived from an EMBL/GenBank/DDBJ whole genome shotgun (WGS) entry which is preliminary data.</text>
</comment>
<organism evidence="8 9">
    <name type="scientific">Actinomadura barringtoniae</name>
    <dbReference type="NCBI Taxonomy" id="1427535"/>
    <lineage>
        <taxon>Bacteria</taxon>
        <taxon>Bacillati</taxon>
        <taxon>Actinomycetota</taxon>
        <taxon>Actinomycetes</taxon>
        <taxon>Streptosporangiales</taxon>
        <taxon>Thermomonosporaceae</taxon>
        <taxon>Actinomadura</taxon>
    </lineage>
</organism>
<keyword evidence="3 8" id="KW-0418">Kinase</keyword>
<keyword evidence="1" id="KW-0808">Transferase</keyword>
<reference evidence="8" key="1">
    <citation type="submission" date="2021-03" db="EMBL/GenBank/DDBJ databases">
        <authorList>
            <person name="Kanchanasin P."/>
            <person name="Saeng-In P."/>
            <person name="Phongsopitanun W."/>
            <person name="Yuki M."/>
            <person name="Kudo T."/>
            <person name="Ohkuma M."/>
            <person name="Tanasupawat S."/>
        </authorList>
    </citation>
    <scope>NUCLEOTIDE SEQUENCE</scope>
    <source>
        <strain evidence="8">GKU 128</strain>
    </source>
</reference>
<feature type="region of interest" description="Disordered" evidence="6">
    <location>
        <begin position="273"/>
        <end position="311"/>
    </location>
</feature>
<dbReference type="EMBL" id="JAGEOJ010000001">
    <property type="protein sequence ID" value="MBO2445838.1"/>
    <property type="molecule type" value="Genomic_DNA"/>
</dbReference>
<keyword evidence="4 5" id="KW-0067">ATP-binding</keyword>
<dbReference type="RefSeq" id="WP_208253429.1">
    <property type="nucleotide sequence ID" value="NZ_JAGEOJ010000001.1"/>
</dbReference>
<dbReference type="AlphaFoldDB" id="A0A939T228"/>
<feature type="domain" description="Protein kinase" evidence="7">
    <location>
        <begin position="16"/>
        <end position="275"/>
    </location>
</feature>
<dbReference type="PROSITE" id="PS00108">
    <property type="entry name" value="PROTEIN_KINASE_ST"/>
    <property type="match status" value="1"/>
</dbReference>
<evidence type="ECO:0000256" key="3">
    <source>
        <dbReference type="ARBA" id="ARBA00022777"/>
    </source>
</evidence>
<name>A0A939T228_9ACTN</name>
<dbReference type="CDD" id="cd14014">
    <property type="entry name" value="STKc_PknB_like"/>
    <property type="match status" value="1"/>
</dbReference>
<keyword evidence="2 5" id="KW-0547">Nucleotide-binding</keyword>
<feature type="region of interest" description="Disordered" evidence="6">
    <location>
        <begin position="535"/>
        <end position="558"/>
    </location>
</feature>
<keyword evidence="9" id="KW-1185">Reference proteome</keyword>
<accession>A0A939T228</accession>
<protein>
    <submittedName>
        <fullName evidence="8">Serine/threonine protein kinase</fullName>
    </submittedName>
</protein>
<gene>
    <name evidence="8" type="ORF">J4573_01925</name>
</gene>
<evidence type="ECO:0000313" key="9">
    <source>
        <dbReference type="Proteomes" id="UP000669179"/>
    </source>
</evidence>
<dbReference type="InterPro" id="IPR000719">
    <property type="entry name" value="Prot_kinase_dom"/>
</dbReference>
<dbReference type="InterPro" id="IPR017441">
    <property type="entry name" value="Protein_kinase_ATP_BS"/>
</dbReference>
<dbReference type="SMART" id="SM00220">
    <property type="entry name" value="S_TKc"/>
    <property type="match status" value="1"/>
</dbReference>